<gene>
    <name evidence="2" type="ORF">SDC9_139062</name>
</gene>
<keyword evidence="1" id="KW-0472">Membrane</keyword>
<comment type="caution">
    <text evidence="2">The sequence shown here is derived from an EMBL/GenBank/DDBJ whole genome shotgun (WGS) entry which is preliminary data.</text>
</comment>
<evidence type="ECO:0000313" key="2">
    <source>
        <dbReference type="EMBL" id="MPM91928.1"/>
    </source>
</evidence>
<keyword evidence="1" id="KW-1133">Transmembrane helix</keyword>
<sequence>MPAWLSGSIGIIILVAAIFCRKQKRLQNFTSAAFLSAGLFLAYTLFVLYLTYR</sequence>
<proteinExistence type="predicted"/>
<feature type="transmembrane region" description="Helical" evidence="1">
    <location>
        <begin position="30"/>
        <end position="52"/>
    </location>
</feature>
<reference evidence="2" key="1">
    <citation type="submission" date="2019-08" db="EMBL/GenBank/DDBJ databases">
        <authorList>
            <person name="Kucharzyk K."/>
            <person name="Murdoch R.W."/>
            <person name="Higgins S."/>
            <person name="Loffler F."/>
        </authorList>
    </citation>
    <scope>NUCLEOTIDE SEQUENCE</scope>
</reference>
<dbReference type="EMBL" id="VSSQ01038927">
    <property type="protein sequence ID" value="MPM91928.1"/>
    <property type="molecule type" value="Genomic_DNA"/>
</dbReference>
<accession>A0A645DS29</accession>
<dbReference type="AlphaFoldDB" id="A0A645DS29"/>
<organism evidence="2">
    <name type="scientific">bioreactor metagenome</name>
    <dbReference type="NCBI Taxonomy" id="1076179"/>
    <lineage>
        <taxon>unclassified sequences</taxon>
        <taxon>metagenomes</taxon>
        <taxon>ecological metagenomes</taxon>
    </lineage>
</organism>
<protein>
    <submittedName>
        <fullName evidence="2">Uncharacterized protein</fullName>
    </submittedName>
</protein>
<evidence type="ECO:0000256" key="1">
    <source>
        <dbReference type="SAM" id="Phobius"/>
    </source>
</evidence>
<keyword evidence="1" id="KW-0812">Transmembrane</keyword>
<name>A0A645DS29_9ZZZZ</name>